<evidence type="ECO:0000256" key="3">
    <source>
        <dbReference type="ARBA" id="ARBA00022833"/>
    </source>
</evidence>
<evidence type="ECO:0000256" key="5">
    <source>
        <dbReference type="RuleBase" id="RU361277"/>
    </source>
</evidence>
<dbReference type="CDD" id="cd08287">
    <property type="entry name" value="FDH_like_ADH3"/>
    <property type="match status" value="1"/>
</dbReference>
<dbReference type="Gene3D" id="3.40.50.720">
    <property type="entry name" value="NAD(P)-binding Rossmann-like Domain"/>
    <property type="match status" value="1"/>
</dbReference>
<evidence type="ECO:0000313" key="9">
    <source>
        <dbReference type="Proteomes" id="UP000633509"/>
    </source>
</evidence>
<evidence type="ECO:0000256" key="2">
    <source>
        <dbReference type="ARBA" id="ARBA00022723"/>
    </source>
</evidence>
<dbReference type="EMBL" id="JADBEK010000001">
    <property type="protein sequence ID" value="MBE1582972.1"/>
    <property type="molecule type" value="Genomic_DNA"/>
</dbReference>
<dbReference type="InterPro" id="IPR011032">
    <property type="entry name" value="GroES-like_sf"/>
</dbReference>
<dbReference type="RefSeq" id="WP_192784151.1">
    <property type="nucleotide sequence ID" value="NZ_JADBEK010000001.1"/>
</dbReference>
<dbReference type="Pfam" id="PF00107">
    <property type="entry name" value="ADH_zinc_N"/>
    <property type="match status" value="1"/>
</dbReference>
<comment type="similarity">
    <text evidence="5">Belongs to the zinc-containing alcohol dehydrogenase family.</text>
</comment>
<dbReference type="SUPFAM" id="SSF50129">
    <property type="entry name" value="GroES-like"/>
    <property type="match status" value="1"/>
</dbReference>
<dbReference type="Proteomes" id="UP000633509">
    <property type="component" value="Unassembled WGS sequence"/>
</dbReference>
<dbReference type="InterPro" id="IPR002328">
    <property type="entry name" value="ADH_Zn_CS"/>
</dbReference>
<dbReference type="PROSITE" id="PS00059">
    <property type="entry name" value="ADH_ZINC"/>
    <property type="match status" value="1"/>
</dbReference>
<keyword evidence="3 5" id="KW-0862">Zinc</keyword>
<dbReference type="PANTHER" id="PTHR42813:SF2">
    <property type="entry name" value="DEHYDROGENASE, ZINC-CONTAINING, PUTATIVE (AFU_ORTHOLOGUE AFUA_2G02810)-RELATED"/>
    <property type="match status" value="1"/>
</dbReference>
<reference evidence="8 9" key="1">
    <citation type="submission" date="2020-10" db="EMBL/GenBank/DDBJ databases">
        <title>Sequencing the genomes of 1000 actinobacteria strains.</title>
        <authorList>
            <person name="Klenk H.-P."/>
        </authorList>
    </citation>
    <scope>NUCLEOTIDE SEQUENCE [LARGE SCALE GENOMIC DNA]</scope>
    <source>
        <strain evidence="8 9">DSM 43173</strain>
    </source>
</reference>
<dbReference type="Pfam" id="PF08240">
    <property type="entry name" value="ADH_N"/>
    <property type="match status" value="1"/>
</dbReference>
<evidence type="ECO:0000256" key="1">
    <source>
        <dbReference type="ARBA" id="ARBA00001947"/>
    </source>
</evidence>
<evidence type="ECO:0000259" key="6">
    <source>
        <dbReference type="Pfam" id="PF00107"/>
    </source>
</evidence>
<dbReference type="PANTHER" id="PTHR42813">
    <property type="entry name" value="ZINC-TYPE ALCOHOL DEHYDROGENASE-LIKE"/>
    <property type="match status" value="1"/>
</dbReference>
<keyword evidence="9" id="KW-1185">Reference proteome</keyword>
<dbReference type="SUPFAM" id="SSF51735">
    <property type="entry name" value="NAD(P)-binding Rossmann-fold domains"/>
    <property type="match status" value="1"/>
</dbReference>
<feature type="domain" description="Alcohol dehydrogenase-like C-terminal" evidence="6">
    <location>
        <begin position="180"/>
        <end position="292"/>
    </location>
</feature>
<dbReference type="Gene3D" id="3.90.180.10">
    <property type="entry name" value="Medium-chain alcohol dehydrogenases, catalytic domain"/>
    <property type="match status" value="1"/>
</dbReference>
<evidence type="ECO:0000313" key="8">
    <source>
        <dbReference type="EMBL" id="MBE1582972.1"/>
    </source>
</evidence>
<protein>
    <submittedName>
        <fullName evidence="8">Threonine dehydrogenase-like Zn-dependent dehydrogenase</fullName>
    </submittedName>
</protein>
<name>A0ABR9LRS6_9ACTN</name>
<gene>
    <name evidence="8" type="ORF">H4W80_001230</name>
</gene>
<dbReference type="InterPro" id="IPR013149">
    <property type="entry name" value="ADH-like_C"/>
</dbReference>
<dbReference type="InterPro" id="IPR036291">
    <property type="entry name" value="NAD(P)-bd_dom_sf"/>
</dbReference>
<sequence length="347" mass="36261">MRATFMYGAGDVRVENVPDSVVKLPTDALVRVTASCICGSDLWPYGSLSPADGPARMGHEFIGVVEDTGSQVTTVKRGDLVVAPFAISDNTCAFCREGLHTSCAHPQAGFWDGEPEEGGQAEAVRVPLADGTLVKLPVAPDSALIPSLLTLSDVFGTGYHAAVAAGVNERTRVTVIGDGAVGLLAVLSARRLGAEQIILMGRHPARTGLGREFGATDVVSARGEEGIAQVRELTGGHGTHAVLEAVGTMSAYEQALGIVRPGGVISRVGVPQYEEAPIGFGSLFRHNLRLAGGPAPVRAYIEELMPDILDGTLEPGKVFDATTDLDGVPAGYQDMADRKSLKVLIQP</sequence>
<keyword evidence="4" id="KW-0560">Oxidoreductase</keyword>
<accession>A0ABR9LRS6</accession>
<dbReference type="InterPro" id="IPR013154">
    <property type="entry name" value="ADH-like_N"/>
</dbReference>
<organism evidence="8 9">
    <name type="scientific">Nonomuraea angiospora</name>
    <dbReference type="NCBI Taxonomy" id="46172"/>
    <lineage>
        <taxon>Bacteria</taxon>
        <taxon>Bacillati</taxon>
        <taxon>Actinomycetota</taxon>
        <taxon>Actinomycetes</taxon>
        <taxon>Streptosporangiales</taxon>
        <taxon>Streptosporangiaceae</taxon>
        <taxon>Nonomuraea</taxon>
    </lineage>
</organism>
<evidence type="ECO:0000259" key="7">
    <source>
        <dbReference type="Pfam" id="PF08240"/>
    </source>
</evidence>
<keyword evidence="2 5" id="KW-0479">Metal-binding</keyword>
<comment type="caution">
    <text evidence="8">The sequence shown here is derived from an EMBL/GenBank/DDBJ whole genome shotgun (WGS) entry which is preliminary data.</text>
</comment>
<comment type="cofactor">
    <cofactor evidence="1 5">
        <name>Zn(2+)</name>
        <dbReference type="ChEBI" id="CHEBI:29105"/>
    </cofactor>
</comment>
<evidence type="ECO:0000256" key="4">
    <source>
        <dbReference type="ARBA" id="ARBA00023002"/>
    </source>
</evidence>
<feature type="domain" description="Alcohol dehydrogenase-like N-terminal" evidence="7">
    <location>
        <begin position="25"/>
        <end position="137"/>
    </location>
</feature>
<proteinExistence type="inferred from homology"/>